<feature type="compositionally biased region" description="Basic and acidic residues" evidence="1">
    <location>
        <begin position="182"/>
        <end position="202"/>
    </location>
</feature>
<feature type="region of interest" description="Disordered" evidence="1">
    <location>
        <begin position="1"/>
        <end position="23"/>
    </location>
</feature>
<evidence type="ECO:0008006" key="4">
    <source>
        <dbReference type="Google" id="ProtNLM"/>
    </source>
</evidence>
<organism evidence="2 3">
    <name type="scientific">Nocardioides simplex</name>
    <name type="common">Arthrobacter simplex</name>
    <dbReference type="NCBI Taxonomy" id="2045"/>
    <lineage>
        <taxon>Bacteria</taxon>
        <taxon>Bacillati</taxon>
        <taxon>Actinomycetota</taxon>
        <taxon>Actinomycetes</taxon>
        <taxon>Propionibacteriales</taxon>
        <taxon>Nocardioidaceae</taxon>
        <taxon>Pimelobacter</taxon>
    </lineage>
</organism>
<dbReference type="AlphaFoldDB" id="A0A7J5DQR0"/>
<dbReference type="RefSeq" id="WP_151583316.1">
    <property type="nucleotide sequence ID" value="NZ_WBVM01000007.1"/>
</dbReference>
<evidence type="ECO:0000256" key="1">
    <source>
        <dbReference type="SAM" id="MobiDB-lite"/>
    </source>
</evidence>
<proteinExistence type="predicted"/>
<dbReference type="InterPro" id="IPR057972">
    <property type="entry name" value="Terminase_7"/>
</dbReference>
<dbReference type="Pfam" id="PF25673">
    <property type="entry name" value="Terminase_7"/>
    <property type="match status" value="1"/>
</dbReference>
<accession>A0A7J5DQR0</accession>
<name>A0A7J5DQR0_NOCSI</name>
<gene>
    <name evidence="2" type="ORF">F9L07_28555</name>
</gene>
<reference evidence="2 3" key="1">
    <citation type="submission" date="2019-09" db="EMBL/GenBank/DDBJ databases">
        <title>Pimelobacter sp. isolated from Paulinella.</title>
        <authorList>
            <person name="Jeong S.E."/>
        </authorList>
    </citation>
    <scope>NUCLEOTIDE SEQUENCE [LARGE SCALE GENOMIC DNA]</scope>
    <source>
        <strain evidence="2 3">Pch-N</strain>
    </source>
</reference>
<feature type="compositionally biased region" description="Basic and acidic residues" evidence="1">
    <location>
        <begin position="1"/>
        <end position="10"/>
    </location>
</feature>
<evidence type="ECO:0000313" key="2">
    <source>
        <dbReference type="EMBL" id="KAB2806986.1"/>
    </source>
</evidence>
<comment type="caution">
    <text evidence="2">The sequence shown here is derived from an EMBL/GenBank/DDBJ whole genome shotgun (WGS) entry which is preliminary data.</text>
</comment>
<sequence length="222" mass="25240">MPARKKDPSVRARRNKTAGRATLRRVPENTTNAEAYGSMTLVQLREAIDVVNAGRPADAQLPKRGAKAALVEMLVAAERQIPDMPAHPPRFVGEGEDSYEVDVDWHPQTEAWWNEVWTSPMASEWDDSDRHNLFVLALLYDDIWTASTPKMRKEAMAEFRLQRADLGLSPYSRRRLEWTIESADEAKDRGEQRRQRRAESHRPASKAAAGAEDPRNILRSVK</sequence>
<protein>
    <recommendedName>
        <fullName evidence="4">Terminase small subunit</fullName>
    </recommendedName>
</protein>
<feature type="region of interest" description="Disordered" evidence="1">
    <location>
        <begin position="182"/>
        <end position="222"/>
    </location>
</feature>
<evidence type="ECO:0000313" key="3">
    <source>
        <dbReference type="Proteomes" id="UP000449906"/>
    </source>
</evidence>
<dbReference type="Proteomes" id="UP000449906">
    <property type="component" value="Unassembled WGS sequence"/>
</dbReference>
<dbReference type="EMBL" id="WBVM01000007">
    <property type="protein sequence ID" value="KAB2806986.1"/>
    <property type="molecule type" value="Genomic_DNA"/>
</dbReference>